<comment type="caution">
    <text evidence="1">The sequence shown here is derived from an EMBL/GenBank/DDBJ whole genome shotgun (WGS) entry which is preliminary data.</text>
</comment>
<proteinExistence type="predicted"/>
<evidence type="ECO:0000313" key="2">
    <source>
        <dbReference type="Proteomes" id="UP000701801"/>
    </source>
</evidence>
<gene>
    <name evidence="1" type="ORF">HYALB_00012657</name>
</gene>
<dbReference type="AlphaFoldDB" id="A0A9N9Q607"/>
<protein>
    <submittedName>
        <fullName evidence="1">Uncharacterized protein</fullName>
    </submittedName>
</protein>
<reference evidence="1" key="1">
    <citation type="submission" date="2021-07" db="EMBL/GenBank/DDBJ databases">
        <authorList>
            <person name="Durling M."/>
        </authorList>
    </citation>
    <scope>NUCLEOTIDE SEQUENCE</scope>
</reference>
<organism evidence="1 2">
    <name type="scientific">Hymenoscyphus albidus</name>
    <dbReference type="NCBI Taxonomy" id="595503"/>
    <lineage>
        <taxon>Eukaryota</taxon>
        <taxon>Fungi</taxon>
        <taxon>Dikarya</taxon>
        <taxon>Ascomycota</taxon>
        <taxon>Pezizomycotina</taxon>
        <taxon>Leotiomycetes</taxon>
        <taxon>Helotiales</taxon>
        <taxon>Helotiaceae</taxon>
        <taxon>Hymenoscyphus</taxon>
    </lineage>
</organism>
<name>A0A9N9Q607_9HELO</name>
<dbReference type="EMBL" id="CAJVRM010000177">
    <property type="protein sequence ID" value="CAG8976439.1"/>
    <property type="molecule type" value="Genomic_DNA"/>
</dbReference>
<dbReference type="OrthoDB" id="10635603at2759"/>
<dbReference type="Proteomes" id="UP000701801">
    <property type="component" value="Unassembled WGS sequence"/>
</dbReference>
<keyword evidence="2" id="KW-1185">Reference proteome</keyword>
<accession>A0A9N9Q607</accession>
<evidence type="ECO:0000313" key="1">
    <source>
        <dbReference type="EMBL" id="CAG8976439.1"/>
    </source>
</evidence>
<sequence length="68" mass="7332">MVPNGQLQILPNLLHGGVTRALIQPLPEVIDFHEFASIINTNAHVAAQRQDASNASVPFFSPPSPLPH</sequence>